<dbReference type="Proteomes" id="UP000565468">
    <property type="component" value="Unassembled WGS sequence"/>
</dbReference>
<comment type="subcellular location">
    <subcellularLocation>
        <location evidence="1">Cytoplasm</location>
    </subcellularLocation>
</comment>
<dbReference type="InterPro" id="IPR011006">
    <property type="entry name" value="CheY-like_superfamily"/>
</dbReference>
<feature type="modified residue" description="4-aspartylphosphate" evidence="8">
    <location>
        <position position="54"/>
    </location>
</feature>
<evidence type="ECO:0000313" key="12">
    <source>
        <dbReference type="EMBL" id="NMO95067.1"/>
    </source>
</evidence>
<gene>
    <name evidence="12" type="ORF">HII30_04605</name>
</gene>
<dbReference type="InterPro" id="IPR009057">
    <property type="entry name" value="Homeodomain-like_sf"/>
</dbReference>
<evidence type="ECO:0000256" key="6">
    <source>
        <dbReference type="ARBA" id="ARBA00023125"/>
    </source>
</evidence>
<evidence type="ECO:0000259" key="11">
    <source>
        <dbReference type="PROSITE" id="PS50110"/>
    </source>
</evidence>
<sequence length="538" mass="61501">MNILLVDDESYVTESLYQTIPWDSLGVSEVHQAVSALEAIDLLEEREIDIVVTDIRMPDMTGLELIETITERWTQVRCILLTGYSDFEYAKQAIRLQAADYILKPVDDEEFIQSVESAAAAIREEREELEKIHHLRYSRKTDLAILRTTLMHDLVLGRNLPRTVLHRNLEDYEIPLHMDKPAVMLLIQLGTSFTGMDDRSITLMEYAIGNIAEEIFRDCFRVWPGKAPHHGMILLVQGRSDPPEYISPGLLEPCITLFQQSVSSYLKGEIFVWVTETFLFPAATAEVYRAGLERMYTGSLRDGPSAGAVTGNHSRQPDRSMQAVHSLAHPPSLLHLLESSQWDQAREKLDAAFAQIENASSGRMPLYELFLSVANACMYIAHKRGYDIHQLDQASWDPLYIQQIVQSVPKLKAWSHDMLQKLGNLSLDQVTTSKSHMIKQVQEMVTTDSGHDLSVKTIADRVFLHPVYLSKIYKSETGEGLGDYIIRKRMERAVYLLKHTNKKIYEITAELGYQNPQYFSKMFRKHYGMTPNEYRDQG</sequence>
<evidence type="ECO:0000256" key="3">
    <source>
        <dbReference type="ARBA" id="ARBA00022553"/>
    </source>
</evidence>
<dbReference type="PROSITE" id="PS00041">
    <property type="entry name" value="HTH_ARAC_FAMILY_1"/>
    <property type="match status" value="1"/>
</dbReference>
<organism evidence="12 13">
    <name type="scientific">Paenibacillus lemnae</name>
    <dbReference type="NCBI Taxonomy" id="1330551"/>
    <lineage>
        <taxon>Bacteria</taxon>
        <taxon>Bacillati</taxon>
        <taxon>Bacillota</taxon>
        <taxon>Bacilli</taxon>
        <taxon>Bacillales</taxon>
        <taxon>Paenibacillaceae</taxon>
        <taxon>Paenibacillus</taxon>
    </lineage>
</organism>
<dbReference type="InterPro" id="IPR018060">
    <property type="entry name" value="HTH_AraC"/>
</dbReference>
<dbReference type="InterPro" id="IPR020449">
    <property type="entry name" value="Tscrpt_reg_AraC-type_HTH"/>
</dbReference>
<evidence type="ECO:0000256" key="9">
    <source>
        <dbReference type="SAM" id="MobiDB-lite"/>
    </source>
</evidence>
<dbReference type="PRINTS" id="PR00032">
    <property type="entry name" value="HTHARAC"/>
</dbReference>
<dbReference type="SUPFAM" id="SSF46689">
    <property type="entry name" value="Homeodomain-like"/>
    <property type="match status" value="1"/>
</dbReference>
<dbReference type="GO" id="GO:0005737">
    <property type="term" value="C:cytoplasm"/>
    <property type="evidence" value="ECO:0007669"/>
    <property type="project" value="UniProtKB-SubCell"/>
</dbReference>
<dbReference type="InterPro" id="IPR001789">
    <property type="entry name" value="Sig_transdc_resp-reg_receiver"/>
</dbReference>
<comment type="caution">
    <text evidence="12">The sequence shown here is derived from an EMBL/GenBank/DDBJ whole genome shotgun (WGS) entry which is preliminary data.</text>
</comment>
<dbReference type="Pfam" id="PF12833">
    <property type="entry name" value="HTH_18"/>
    <property type="match status" value="1"/>
</dbReference>
<keyword evidence="5" id="KW-0805">Transcription regulation</keyword>
<dbReference type="PANTHER" id="PTHR42713">
    <property type="entry name" value="HISTIDINE KINASE-RELATED"/>
    <property type="match status" value="1"/>
</dbReference>
<dbReference type="GO" id="GO:0043565">
    <property type="term" value="F:sequence-specific DNA binding"/>
    <property type="evidence" value="ECO:0007669"/>
    <property type="project" value="InterPro"/>
</dbReference>
<evidence type="ECO:0000256" key="8">
    <source>
        <dbReference type="PROSITE-ProRule" id="PRU00169"/>
    </source>
</evidence>
<dbReference type="Gene3D" id="1.10.10.60">
    <property type="entry name" value="Homeodomain-like"/>
    <property type="match status" value="2"/>
</dbReference>
<dbReference type="SUPFAM" id="SSF52172">
    <property type="entry name" value="CheY-like"/>
    <property type="match status" value="1"/>
</dbReference>
<evidence type="ECO:0000256" key="4">
    <source>
        <dbReference type="ARBA" id="ARBA00023012"/>
    </source>
</evidence>
<accession>A0A848M2E6</accession>
<name>A0A848M2E6_PAELE</name>
<evidence type="ECO:0000313" key="13">
    <source>
        <dbReference type="Proteomes" id="UP000565468"/>
    </source>
</evidence>
<dbReference type="PROSITE" id="PS01124">
    <property type="entry name" value="HTH_ARAC_FAMILY_2"/>
    <property type="match status" value="1"/>
</dbReference>
<evidence type="ECO:0000259" key="10">
    <source>
        <dbReference type="PROSITE" id="PS01124"/>
    </source>
</evidence>
<dbReference type="CDD" id="cd17536">
    <property type="entry name" value="REC_YesN-like"/>
    <property type="match status" value="1"/>
</dbReference>
<keyword evidence="13" id="KW-1185">Reference proteome</keyword>
<proteinExistence type="predicted"/>
<dbReference type="PANTHER" id="PTHR42713:SF3">
    <property type="entry name" value="TRANSCRIPTIONAL REGULATORY PROTEIN HPTR"/>
    <property type="match status" value="1"/>
</dbReference>
<feature type="domain" description="Response regulatory" evidence="11">
    <location>
        <begin position="2"/>
        <end position="119"/>
    </location>
</feature>
<keyword evidence="7" id="KW-0804">Transcription</keyword>
<dbReference type="SMART" id="SM00342">
    <property type="entry name" value="HTH_ARAC"/>
    <property type="match status" value="1"/>
</dbReference>
<dbReference type="RefSeq" id="WP_169503833.1">
    <property type="nucleotide sequence ID" value="NZ_JABBPN010000003.1"/>
</dbReference>
<keyword evidence="2" id="KW-0963">Cytoplasm</keyword>
<keyword evidence="6" id="KW-0238">DNA-binding</keyword>
<evidence type="ECO:0000256" key="5">
    <source>
        <dbReference type="ARBA" id="ARBA00023015"/>
    </source>
</evidence>
<dbReference type="InterPro" id="IPR018062">
    <property type="entry name" value="HTH_AraC-typ_CS"/>
</dbReference>
<protein>
    <submittedName>
        <fullName evidence="12">Response regulator</fullName>
    </submittedName>
</protein>
<feature type="region of interest" description="Disordered" evidence="9">
    <location>
        <begin position="303"/>
        <end position="322"/>
    </location>
</feature>
<keyword evidence="3 8" id="KW-0597">Phosphoprotein</keyword>
<evidence type="ECO:0000256" key="2">
    <source>
        <dbReference type="ARBA" id="ARBA00022490"/>
    </source>
</evidence>
<dbReference type="AlphaFoldDB" id="A0A848M2E6"/>
<keyword evidence="4" id="KW-0902">Two-component regulatory system</keyword>
<dbReference type="Gene3D" id="3.40.50.2300">
    <property type="match status" value="1"/>
</dbReference>
<dbReference type="PROSITE" id="PS50110">
    <property type="entry name" value="RESPONSE_REGULATORY"/>
    <property type="match status" value="1"/>
</dbReference>
<feature type="domain" description="HTH araC/xylS-type" evidence="10">
    <location>
        <begin position="439"/>
        <end position="537"/>
    </location>
</feature>
<dbReference type="InterPro" id="IPR051552">
    <property type="entry name" value="HptR"/>
</dbReference>
<dbReference type="SMART" id="SM00448">
    <property type="entry name" value="REC"/>
    <property type="match status" value="1"/>
</dbReference>
<evidence type="ECO:0000256" key="7">
    <source>
        <dbReference type="ARBA" id="ARBA00023163"/>
    </source>
</evidence>
<dbReference type="GO" id="GO:0003700">
    <property type="term" value="F:DNA-binding transcription factor activity"/>
    <property type="evidence" value="ECO:0007669"/>
    <property type="project" value="InterPro"/>
</dbReference>
<dbReference type="Pfam" id="PF00072">
    <property type="entry name" value="Response_reg"/>
    <property type="match status" value="1"/>
</dbReference>
<dbReference type="GO" id="GO:0000160">
    <property type="term" value="P:phosphorelay signal transduction system"/>
    <property type="evidence" value="ECO:0007669"/>
    <property type="project" value="UniProtKB-KW"/>
</dbReference>
<reference evidence="12 13" key="1">
    <citation type="submission" date="2020-04" db="EMBL/GenBank/DDBJ databases">
        <title>Paenibacillus algicola sp. nov., a novel marine bacterium producing alginate lyase.</title>
        <authorList>
            <person name="Huang H."/>
        </authorList>
    </citation>
    <scope>NUCLEOTIDE SEQUENCE [LARGE SCALE GENOMIC DNA]</scope>
    <source>
        <strain evidence="12 13">L7-75</strain>
    </source>
</reference>
<evidence type="ECO:0000256" key="1">
    <source>
        <dbReference type="ARBA" id="ARBA00004496"/>
    </source>
</evidence>
<dbReference type="EMBL" id="JABBPN010000003">
    <property type="protein sequence ID" value="NMO95067.1"/>
    <property type="molecule type" value="Genomic_DNA"/>
</dbReference>